<reference evidence="2" key="1">
    <citation type="submission" date="2021-01" db="EMBL/GenBank/DDBJ databases">
        <authorList>
            <person name="Zahm M."/>
            <person name="Roques C."/>
            <person name="Cabau C."/>
            <person name="Klopp C."/>
            <person name="Donnadieu C."/>
            <person name="Jouanno E."/>
            <person name="Lampietro C."/>
            <person name="Louis A."/>
            <person name="Herpin A."/>
            <person name="Echchiki A."/>
            <person name="Berthelot C."/>
            <person name="Parey E."/>
            <person name="Roest-Crollius H."/>
            <person name="Braasch I."/>
            <person name="Postlethwait J."/>
            <person name="Bobe J."/>
            <person name="Montfort J."/>
            <person name="Bouchez O."/>
            <person name="Begum T."/>
            <person name="Mejri S."/>
            <person name="Adams A."/>
            <person name="Chen W.-J."/>
            <person name="Guiguen Y."/>
        </authorList>
    </citation>
    <scope>NUCLEOTIDE SEQUENCE</scope>
    <source>
        <tissue evidence="2">Blood</tissue>
    </source>
</reference>
<dbReference type="InterPro" id="IPR001611">
    <property type="entry name" value="Leu-rich_rpt"/>
</dbReference>
<dbReference type="PANTHER" id="PTHR24109">
    <property type="entry name" value="LEUCINE-RICH REPEAT-CONTAINING PROTEIN 31"/>
    <property type="match status" value="1"/>
</dbReference>
<dbReference type="OrthoDB" id="1394818at2759"/>
<feature type="compositionally biased region" description="Basic and acidic residues" evidence="1">
    <location>
        <begin position="49"/>
        <end position="74"/>
    </location>
</feature>
<dbReference type="Proteomes" id="UP000829720">
    <property type="component" value="Unassembled WGS sequence"/>
</dbReference>
<comment type="caution">
    <text evidence="2">The sequence shown here is derived from an EMBL/GenBank/DDBJ whole genome shotgun (WGS) entry which is preliminary data.</text>
</comment>
<dbReference type="InterPro" id="IPR042419">
    <property type="entry name" value="LRC31"/>
</dbReference>
<dbReference type="EMBL" id="JAERUA010000013">
    <property type="protein sequence ID" value="KAI1891313.1"/>
    <property type="molecule type" value="Genomic_DNA"/>
</dbReference>
<evidence type="ECO:0000313" key="3">
    <source>
        <dbReference type="Proteomes" id="UP000829720"/>
    </source>
</evidence>
<evidence type="ECO:0000313" key="2">
    <source>
        <dbReference type="EMBL" id="KAI1891313.1"/>
    </source>
</evidence>
<name>A0A8T3D0Z9_9TELE</name>
<accession>A0A8T3D0Z9</accession>
<organism evidence="2 3">
    <name type="scientific">Albula goreensis</name>
    <dbReference type="NCBI Taxonomy" id="1534307"/>
    <lineage>
        <taxon>Eukaryota</taxon>
        <taxon>Metazoa</taxon>
        <taxon>Chordata</taxon>
        <taxon>Craniata</taxon>
        <taxon>Vertebrata</taxon>
        <taxon>Euteleostomi</taxon>
        <taxon>Actinopterygii</taxon>
        <taxon>Neopterygii</taxon>
        <taxon>Teleostei</taxon>
        <taxon>Albuliformes</taxon>
        <taxon>Albulidae</taxon>
        <taxon>Albula</taxon>
    </lineage>
</organism>
<dbReference type="SUPFAM" id="SSF52047">
    <property type="entry name" value="RNI-like"/>
    <property type="match status" value="2"/>
</dbReference>
<evidence type="ECO:0000256" key="1">
    <source>
        <dbReference type="SAM" id="MobiDB-lite"/>
    </source>
</evidence>
<evidence type="ECO:0008006" key="4">
    <source>
        <dbReference type="Google" id="ProtNLM"/>
    </source>
</evidence>
<keyword evidence="3" id="KW-1185">Reference proteome</keyword>
<dbReference type="SMART" id="SM00368">
    <property type="entry name" value="LRR_RI"/>
    <property type="match status" value="8"/>
</dbReference>
<dbReference type="Pfam" id="PF13516">
    <property type="entry name" value="LRR_6"/>
    <property type="match status" value="1"/>
</dbReference>
<gene>
    <name evidence="2" type="ORF">AGOR_G00142510</name>
</gene>
<proteinExistence type="predicted"/>
<dbReference type="Gene3D" id="3.80.10.10">
    <property type="entry name" value="Ribonuclease Inhibitor"/>
    <property type="match status" value="2"/>
</dbReference>
<dbReference type="PANTHER" id="PTHR24109:SF3">
    <property type="entry name" value="LEUCINE-RICH REPEAT-CONTAINING PROTEIN 31"/>
    <property type="match status" value="1"/>
</dbReference>
<protein>
    <recommendedName>
        <fullName evidence="4">Leucine-rich repeat-containing protein 31</fullName>
    </recommendedName>
</protein>
<sequence>MEPADSPKGRECSQKRSPFDLIMNQIRRKKSFTDRRPKTSVGRFFRPTENSDRKEGGFPGIREAEALRDEDRAGNGDPTDSEVSSAVGWGRVKQFVQKLGKKPDSQSLSLGHCDLTATDVLELATLLPFLSLLEEMDLSWNDLIGGSLRALTFHLQHVSRLRSLRLSSCRLTADDLTALGEALDFIPLLEVVDLSWNSGVGGNLQCFTRGLRPGNRVKELHLVECQLTAADAEALAGALCLLPGLELLDLSVNRLLEGGLGELAPQLKGTPRLRVLRIHMCGLGRDSLQTLGSAFPFLLALEHLDLSCNRGVSGGFAQVSAHLAQLTHLRSLDIHMCDLTEEDLQALVQVLPSLGDLTMLDLSSNKKIGGVSHLLFPGLLLSKLKTLSLNNCCLTEQSYHSLANAVQSMGQLECLGLSWNKSVGGGLRLVLDALQADCPLRKLRLGSCGLNTEDLLYLASAAKRGALAHLSHLDLMCNDGVGEQGWTHLFKEAGGLGSLTELDISQRPSGPSSGHPPASPWLPGLLAALPRLPLLSRFSMRHWALTARDRDRLEAFNKDSKRNVHFDFDTWNTAGRREAGSSEN</sequence>
<dbReference type="InterPro" id="IPR032675">
    <property type="entry name" value="LRR_dom_sf"/>
</dbReference>
<feature type="region of interest" description="Disordered" evidence="1">
    <location>
        <begin position="29"/>
        <end position="84"/>
    </location>
</feature>
<dbReference type="AlphaFoldDB" id="A0A8T3D0Z9"/>